<organism evidence="1 2">
    <name type="scientific">Streptosporangium minutum</name>
    <dbReference type="NCBI Taxonomy" id="569862"/>
    <lineage>
        <taxon>Bacteria</taxon>
        <taxon>Bacillati</taxon>
        <taxon>Actinomycetota</taxon>
        <taxon>Actinomycetes</taxon>
        <taxon>Streptosporangiales</taxon>
        <taxon>Streptosporangiaceae</taxon>
        <taxon>Streptosporangium</taxon>
    </lineage>
</organism>
<protein>
    <submittedName>
        <fullName evidence="1">Uncharacterized protein</fullName>
    </submittedName>
</protein>
<dbReference type="AlphaFoldDB" id="A0A243RVV5"/>
<gene>
    <name evidence="1" type="ORF">CA984_03685</name>
</gene>
<proteinExistence type="predicted"/>
<dbReference type="RefSeq" id="WP_086568073.1">
    <property type="nucleotide sequence ID" value="NZ_NGFP01000009.1"/>
</dbReference>
<dbReference type="EMBL" id="NGFP01000009">
    <property type="protein sequence ID" value="OUC99320.1"/>
    <property type="molecule type" value="Genomic_DNA"/>
</dbReference>
<dbReference type="Proteomes" id="UP000194761">
    <property type="component" value="Unassembled WGS sequence"/>
</dbReference>
<reference evidence="1 2" key="1">
    <citation type="submission" date="2017-05" db="EMBL/GenBank/DDBJ databases">
        <title>Biotechnological potential of actinobacteria isolated from South African environments.</title>
        <authorList>
            <person name="Le Roes-Hill M."/>
            <person name="Prins A."/>
            <person name="Durrell K.A."/>
        </authorList>
    </citation>
    <scope>NUCLEOTIDE SEQUENCE [LARGE SCALE GENOMIC DNA]</scope>
    <source>
        <strain evidence="1">M26</strain>
    </source>
</reference>
<comment type="caution">
    <text evidence="1">The sequence shown here is derived from an EMBL/GenBank/DDBJ whole genome shotgun (WGS) entry which is preliminary data.</text>
</comment>
<keyword evidence="2" id="KW-1185">Reference proteome</keyword>
<accession>A0A243RVV5</accession>
<evidence type="ECO:0000313" key="2">
    <source>
        <dbReference type="Proteomes" id="UP000194761"/>
    </source>
</evidence>
<evidence type="ECO:0000313" key="1">
    <source>
        <dbReference type="EMBL" id="OUC99320.1"/>
    </source>
</evidence>
<name>A0A243RVV5_9ACTN</name>
<sequence length="132" mass="13215">MAHATAEDYEDYTGTTAPAGIGLMLTRASRVVNGALISAIYTTDDDGMATDPRVLAALRDATIEQTAAWIVGGEDGTGAAPVYDNVSIGSVTLGGRTGGTAGSAGTADGLASQARQVLAQAGLLGHAPRTYC</sequence>